<organism evidence="1 2">
    <name type="scientific">Ambrosiozyma monospora</name>
    <name type="common">Yeast</name>
    <name type="synonym">Endomycopsis monosporus</name>
    <dbReference type="NCBI Taxonomy" id="43982"/>
    <lineage>
        <taxon>Eukaryota</taxon>
        <taxon>Fungi</taxon>
        <taxon>Dikarya</taxon>
        <taxon>Ascomycota</taxon>
        <taxon>Saccharomycotina</taxon>
        <taxon>Pichiomycetes</taxon>
        <taxon>Pichiales</taxon>
        <taxon>Pichiaceae</taxon>
        <taxon>Ambrosiozyma</taxon>
    </lineage>
</organism>
<comment type="caution">
    <text evidence="1">The sequence shown here is derived from an EMBL/GenBank/DDBJ whole genome shotgun (WGS) entry which is preliminary data.</text>
</comment>
<evidence type="ECO:0000313" key="1">
    <source>
        <dbReference type="EMBL" id="GME88468.1"/>
    </source>
</evidence>
<proteinExistence type="predicted"/>
<keyword evidence="2" id="KW-1185">Reference proteome</keyword>
<name>A0ACB5TGW2_AMBMO</name>
<accession>A0ACB5TGW2</accession>
<sequence>MKSEFPFTWIMPMAILICIPLQTTAKDTTINTDQVHVELYEFLNVSHTANKSEIKKAFVKKVKRRFPDKQMKYHHHHHHSNSNSNDHYDYNDDYDDYDSRYAYFFEVYQILIDDQLRLIYDLERKEAALNYLHSCRLEKQSMVI</sequence>
<dbReference type="Proteomes" id="UP001165064">
    <property type="component" value="Unassembled WGS sequence"/>
</dbReference>
<reference evidence="1" key="1">
    <citation type="submission" date="2023-04" db="EMBL/GenBank/DDBJ databases">
        <title>Ambrosiozyma monospora NBRC 10751.</title>
        <authorList>
            <person name="Ichikawa N."/>
            <person name="Sato H."/>
            <person name="Tonouchi N."/>
        </authorList>
    </citation>
    <scope>NUCLEOTIDE SEQUENCE</scope>
    <source>
        <strain evidence="1">NBRC 10751</strain>
    </source>
</reference>
<protein>
    <submittedName>
        <fullName evidence="1">Unnamed protein product</fullName>
    </submittedName>
</protein>
<dbReference type="EMBL" id="BSXS01007349">
    <property type="protein sequence ID" value="GME88468.1"/>
    <property type="molecule type" value="Genomic_DNA"/>
</dbReference>
<evidence type="ECO:0000313" key="2">
    <source>
        <dbReference type="Proteomes" id="UP001165064"/>
    </source>
</evidence>
<gene>
    <name evidence="1" type="ORF">Amon02_000836900</name>
</gene>